<dbReference type="OrthoDB" id="6366550at2759"/>
<dbReference type="KEGG" id="dpx:DAPPUDRAFT_327500"/>
<feature type="signal peptide" evidence="1">
    <location>
        <begin position="1"/>
        <end position="18"/>
    </location>
</feature>
<accession>E9HAX3</accession>
<name>E9HAX3_DAPPU</name>
<dbReference type="AlphaFoldDB" id="E9HAX3"/>
<evidence type="ECO:0000256" key="1">
    <source>
        <dbReference type="SAM" id="SignalP"/>
    </source>
</evidence>
<gene>
    <name evidence="2" type="ORF">DAPPUDRAFT_327500</name>
</gene>
<dbReference type="Proteomes" id="UP000000305">
    <property type="component" value="Unassembled WGS sequence"/>
</dbReference>
<organism evidence="2 3">
    <name type="scientific">Daphnia pulex</name>
    <name type="common">Water flea</name>
    <dbReference type="NCBI Taxonomy" id="6669"/>
    <lineage>
        <taxon>Eukaryota</taxon>
        <taxon>Metazoa</taxon>
        <taxon>Ecdysozoa</taxon>
        <taxon>Arthropoda</taxon>
        <taxon>Crustacea</taxon>
        <taxon>Branchiopoda</taxon>
        <taxon>Diplostraca</taxon>
        <taxon>Cladocera</taxon>
        <taxon>Anomopoda</taxon>
        <taxon>Daphniidae</taxon>
        <taxon>Daphnia</taxon>
    </lineage>
</organism>
<evidence type="ECO:0000313" key="2">
    <source>
        <dbReference type="EMBL" id="EFX71145.1"/>
    </source>
</evidence>
<evidence type="ECO:0000313" key="3">
    <source>
        <dbReference type="Proteomes" id="UP000000305"/>
    </source>
</evidence>
<feature type="chain" id="PRO_5003238233" evidence="1">
    <location>
        <begin position="19"/>
        <end position="237"/>
    </location>
</feature>
<keyword evidence="3" id="KW-1185">Reference proteome</keyword>
<protein>
    <submittedName>
        <fullName evidence="2">Uncharacterized protein</fullName>
    </submittedName>
</protein>
<keyword evidence="1" id="KW-0732">Signal</keyword>
<dbReference type="InParanoid" id="E9HAX3"/>
<dbReference type="HOGENOM" id="CLU_1171685_0_0_1"/>
<dbReference type="EMBL" id="GL732613">
    <property type="protein sequence ID" value="EFX71145.1"/>
    <property type="molecule type" value="Genomic_DNA"/>
</dbReference>
<reference evidence="2 3" key="1">
    <citation type="journal article" date="2011" name="Science">
        <title>The ecoresponsive genome of Daphnia pulex.</title>
        <authorList>
            <person name="Colbourne J.K."/>
            <person name="Pfrender M.E."/>
            <person name="Gilbert D."/>
            <person name="Thomas W.K."/>
            <person name="Tucker A."/>
            <person name="Oakley T.H."/>
            <person name="Tokishita S."/>
            <person name="Aerts A."/>
            <person name="Arnold G.J."/>
            <person name="Basu M.K."/>
            <person name="Bauer D.J."/>
            <person name="Caceres C.E."/>
            <person name="Carmel L."/>
            <person name="Casola C."/>
            <person name="Choi J.H."/>
            <person name="Detter J.C."/>
            <person name="Dong Q."/>
            <person name="Dusheyko S."/>
            <person name="Eads B.D."/>
            <person name="Frohlich T."/>
            <person name="Geiler-Samerotte K.A."/>
            <person name="Gerlach D."/>
            <person name="Hatcher P."/>
            <person name="Jogdeo S."/>
            <person name="Krijgsveld J."/>
            <person name="Kriventseva E.V."/>
            <person name="Kultz D."/>
            <person name="Laforsch C."/>
            <person name="Lindquist E."/>
            <person name="Lopez J."/>
            <person name="Manak J.R."/>
            <person name="Muller J."/>
            <person name="Pangilinan J."/>
            <person name="Patwardhan R.P."/>
            <person name="Pitluck S."/>
            <person name="Pritham E.J."/>
            <person name="Rechtsteiner A."/>
            <person name="Rho M."/>
            <person name="Rogozin I.B."/>
            <person name="Sakarya O."/>
            <person name="Salamov A."/>
            <person name="Schaack S."/>
            <person name="Shapiro H."/>
            <person name="Shiga Y."/>
            <person name="Skalitzky C."/>
            <person name="Smith Z."/>
            <person name="Souvorov A."/>
            <person name="Sung W."/>
            <person name="Tang Z."/>
            <person name="Tsuchiya D."/>
            <person name="Tu H."/>
            <person name="Vos H."/>
            <person name="Wang M."/>
            <person name="Wolf Y.I."/>
            <person name="Yamagata H."/>
            <person name="Yamada T."/>
            <person name="Ye Y."/>
            <person name="Shaw J.R."/>
            <person name="Andrews J."/>
            <person name="Crease T.J."/>
            <person name="Tang H."/>
            <person name="Lucas S.M."/>
            <person name="Robertson H.M."/>
            <person name="Bork P."/>
            <person name="Koonin E.V."/>
            <person name="Zdobnov E.M."/>
            <person name="Grigoriev I.V."/>
            <person name="Lynch M."/>
            <person name="Boore J.L."/>
        </authorList>
    </citation>
    <scope>NUCLEOTIDE SEQUENCE [LARGE SCALE GENOMIC DNA]</scope>
</reference>
<sequence length="237" mass="25023">MKLLLSFLLLGLACLATGVRPPMPHARQARARYVPLFYANGIPAGYDFFNDDRKAEEILPRNNINDTPLGRLFGNLLLPNLMTRTSTTTVVAVSTVTSAVYVTCIPKADFSVVAAANAPAPAVLATTACARRRRHASELLAEAVDIQPASPSAMETSAIPDSIPVAQDQPELLSSKSDQIADKAELRLGNAPVATTNWVTVSSIAYTFVPQTITSTKDLAGAAGLQCLPAGFLVCAA</sequence>
<proteinExistence type="predicted"/>